<dbReference type="PANTHER" id="PTHR47706:SF7">
    <property type="entry name" value="CIPA-LIKE, PUTATIVE (AFU_ORTHOLOGUE AFUA_1G01630)-RELATED"/>
    <property type="match status" value="1"/>
</dbReference>
<dbReference type="SUPFAM" id="SSF51735">
    <property type="entry name" value="NAD(P)-binding Rossmann-fold domains"/>
    <property type="match status" value="1"/>
</dbReference>
<evidence type="ECO:0000313" key="3">
    <source>
        <dbReference type="EMBL" id="KAK0746806.1"/>
    </source>
</evidence>
<evidence type="ECO:0000256" key="2">
    <source>
        <dbReference type="ARBA" id="ARBA00023002"/>
    </source>
</evidence>
<dbReference type="PANTHER" id="PTHR47706">
    <property type="entry name" value="NMRA-LIKE FAMILY PROTEIN"/>
    <property type="match status" value="1"/>
</dbReference>
<dbReference type="Gene3D" id="3.90.25.10">
    <property type="entry name" value="UDP-galactose 4-epimerase, domain 1"/>
    <property type="match status" value="1"/>
</dbReference>
<comment type="caution">
    <text evidence="3">The sequence shown here is derived from an EMBL/GenBank/DDBJ whole genome shotgun (WGS) entry which is preliminary data.</text>
</comment>
<dbReference type="EMBL" id="JAUKUD010000004">
    <property type="protein sequence ID" value="KAK0746806.1"/>
    <property type="molecule type" value="Genomic_DNA"/>
</dbReference>
<name>A0AA40K5L3_9PEZI</name>
<accession>A0AA40K5L3</accession>
<gene>
    <name evidence="3" type="ORF">B0T18DRAFT_438654</name>
</gene>
<dbReference type="InterPro" id="IPR036291">
    <property type="entry name" value="NAD(P)-bd_dom_sf"/>
</dbReference>
<dbReference type="Gene3D" id="3.40.50.720">
    <property type="entry name" value="NAD(P)-binding Rossmann-like Domain"/>
    <property type="match status" value="1"/>
</dbReference>
<organism evidence="3 4">
    <name type="scientific">Schizothecium vesticola</name>
    <dbReference type="NCBI Taxonomy" id="314040"/>
    <lineage>
        <taxon>Eukaryota</taxon>
        <taxon>Fungi</taxon>
        <taxon>Dikarya</taxon>
        <taxon>Ascomycota</taxon>
        <taxon>Pezizomycotina</taxon>
        <taxon>Sordariomycetes</taxon>
        <taxon>Sordariomycetidae</taxon>
        <taxon>Sordariales</taxon>
        <taxon>Schizotheciaceae</taxon>
        <taxon>Schizothecium</taxon>
    </lineage>
</organism>
<evidence type="ECO:0000313" key="4">
    <source>
        <dbReference type="Proteomes" id="UP001172155"/>
    </source>
</evidence>
<protein>
    <recommendedName>
        <fullName evidence="5">NmrA-like domain-containing protein</fullName>
    </recommendedName>
</protein>
<dbReference type="GO" id="GO:0016491">
    <property type="term" value="F:oxidoreductase activity"/>
    <property type="evidence" value="ECO:0007669"/>
    <property type="project" value="UniProtKB-KW"/>
</dbReference>
<dbReference type="AlphaFoldDB" id="A0AA40K5L3"/>
<keyword evidence="1" id="KW-0521">NADP</keyword>
<evidence type="ECO:0000256" key="1">
    <source>
        <dbReference type="ARBA" id="ARBA00022857"/>
    </source>
</evidence>
<keyword evidence="2" id="KW-0560">Oxidoreductase</keyword>
<reference evidence="3" key="1">
    <citation type="submission" date="2023-06" db="EMBL/GenBank/DDBJ databases">
        <title>Genome-scale phylogeny and comparative genomics of the fungal order Sordariales.</title>
        <authorList>
            <consortium name="Lawrence Berkeley National Laboratory"/>
            <person name="Hensen N."/>
            <person name="Bonometti L."/>
            <person name="Westerberg I."/>
            <person name="Brannstrom I.O."/>
            <person name="Guillou S."/>
            <person name="Cros-Aarteil S."/>
            <person name="Calhoun S."/>
            <person name="Haridas S."/>
            <person name="Kuo A."/>
            <person name="Mondo S."/>
            <person name="Pangilinan J."/>
            <person name="Riley R."/>
            <person name="LaButti K."/>
            <person name="Andreopoulos B."/>
            <person name="Lipzen A."/>
            <person name="Chen C."/>
            <person name="Yanf M."/>
            <person name="Daum C."/>
            <person name="Ng V."/>
            <person name="Clum A."/>
            <person name="Steindorff A."/>
            <person name="Ohm R."/>
            <person name="Martin F."/>
            <person name="Silar P."/>
            <person name="Natvig D."/>
            <person name="Lalanne C."/>
            <person name="Gautier V."/>
            <person name="Ament-velasquez S.L."/>
            <person name="Kruys A."/>
            <person name="Hutchinson M.I."/>
            <person name="Powell A.J."/>
            <person name="Barry K."/>
            <person name="Miller A.N."/>
            <person name="Grigoriev I.V."/>
            <person name="Debuchy R."/>
            <person name="Gladieux P."/>
            <person name="Thoren M.H."/>
            <person name="Johannesson H."/>
        </authorList>
    </citation>
    <scope>NUCLEOTIDE SEQUENCE</scope>
    <source>
        <strain evidence="3">SMH3187-1</strain>
    </source>
</reference>
<proteinExistence type="predicted"/>
<keyword evidence="4" id="KW-1185">Reference proteome</keyword>
<evidence type="ECO:0008006" key="5">
    <source>
        <dbReference type="Google" id="ProtNLM"/>
    </source>
</evidence>
<dbReference type="Proteomes" id="UP001172155">
    <property type="component" value="Unassembled WGS sequence"/>
</dbReference>
<dbReference type="InterPro" id="IPR051609">
    <property type="entry name" value="NmrA/Isoflavone_reductase-like"/>
</dbReference>
<sequence>MSSSPLNRVAIIGSPRKHHPPPPGIHNTISVSFSDIPGLTAALKKHAIQFLIITLSVTAPPSTHSNIVTAASAAGVSYVMPNVYSGDIYDEALRQEDLHSGGAYARCLEVQETGNSAYIALCCGFWFEWSLALGEACFGIDIKNRRVVFFDDGRTRITTSTWPQCGRAVAGLLALPEEEIAKRFANKPLFVGSFSVSQREMVDAVHRVLGTGDGDWEVRYEDSKERYQKGAMYTRTFFPNGGGDFETSRGLHNEVVGLQKEDLDEAVKRAVEMVERGWTPGDGYEDVAVN</sequence>